<evidence type="ECO:0000313" key="3">
    <source>
        <dbReference type="Proteomes" id="UP000005952"/>
    </source>
</evidence>
<name>N0B274_9HYPH</name>
<keyword evidence="2" id="KW-0808">Transferase</keyword>
<dbReference type="OrthoDB" id="9797391at2"/>
<dbReference type="STRING" id="670307.HYPDE_29548"/>
<dbReference type="RefSeq" id="WP_015597619.1">
    <property type="nucleotide sequence ID" value="NC_021172.1"/>
</dbReference>
<dbReference type="Pfam" id="PF13641">
    <property type="entry name" value="Glyco_tranf_2_3"/>
    <property type="match status" value="1"/>
</dbReference>
<dbReference type="PANTHER" id="PTHR48090:SF6">
    <property type="entry name" value="SLR5056 PROTEIN"/>
    <property type="match status" value="1"/>
</dbReference>
<keyword evidence="3" id="KW-1185">Reference proteome</keyword>
<keyword evidence="1" id="KW-1133">Transmembrane helix</keyword>
<dbReference type="KEGG" id="hdt:HYPDE_29548"/>
<feature type="transmembrane region" description="Helical" evidence="1">
    <location>
        <begin position="308"/>
        <end position="328"/>
    </location>
</feature>
<dbReference type="HOGENOM" id="CLU_023978_1_2_5"/>
<accession>N0B274</accession>
<feature type="transmembrane region" description="Helical" evidence="1">
    <location>
        <begin position="335"/>
        <end position="354"/>
    </location>
</feature>
<dbReference type="AlphaFoldDB" id="N0B274"/>
<dbReference type="InterPro" id="IPR050256">
    <property type="entry name" value="Glycosyltransferase_2"/>
</dbReference>
<dbReference type="CDD" id="cd06438">
    <property type="entry name" value="EpsO_like"/>
    <property type="match status" value="1"/>
</dbReference>
<dbReference type="eggNOG" id="COG1215">
    <property type="taxonomic scope" value="Bacteria"/>
</dbReference>
<dbReference type="Proteomes" id="UP000005952">
    <property type="component" value="Chromosome"/>
</dbReference>
<keyword evidence="1" id="KW-0472">Membrane</keyword>
<evidence type="ECO:0000256" key="1">
    <source>
        <dbReference type="SAM" id="Phobius"/>
    </source>
</evidence>
<dbReference type="Gene3D" id="3.90.550.10">
    <property type="entry name" value="Spore Coat Polysaccharide Biosynthesis Protein SpsA, Chain A"/>
    <property type="match status" value="1"/>
</dbReference>
<keyword evidence="1" id="KW-0812">Transmembrane</keyword>
<sequence length="398" mass="42701">MSIVLMLANVVLLVLTAAMLVPVATLASQIACGRSRQRQIALPNGDRPAVAVLIPAHNEAAGIEQTLSSIREQLRSFDRLIVIADNCTDDTASVATRAGAEVVERNNLDRIGKGYALDAGFKYLDAPSAPSVVIFVDADCTLSAGAIDALAWNCTAKDRPIQGIYLMNTPADADSAQRLAAFAWRVKNMVRLLGFHALGMPCLLTGAGMAIPSHVLRKIDLASGHITEDTLITVNCAFMGYPPALCPEATISSDFAPTEAGRSTQKKRWMHGHLSAITEFVPKLIVAAYQRRDIQLLALAADIAVPPLGLLLAGLIVLAFACFVWLLATGYSGPLALALIGLLLTGATLIAAWFKAGRDLIGISELREVARYARHRLSIAKDFVMGHRSQWTRSERGR</sequence>
<dbReference type="EMBL" id="CP005587">
    <property type="protein sequence ID" value="AGK57584.1"/>
    <property type="molecule type" value="Genomic_DNA"/>
</dbReference>
<dbReference type="InterPro" id="IPR029044">
    <property type="entry name" value="Nucleotide-diphossugar_trans"/>
</dbReference>
<dbReference type="PANTHER" id="PTHR48090">
    <property type="entry name" value="UNDECAPRENYL-PHOSPHATE 4-DEOXY-4-FORMAMIDO-L-ARABINOSE TRANSFERASE-RELATED"/>
    <property type="match status" value="1"/>
</dbReference>
<organism evidence="2 3">
    <name type="scientific">Hyphomicrobium denitrificans 1NES1</name>
    <dbReference type="NCBI Taxonomy" id="670307"/>
    <lineage>
        <taxon>Bacteria</taxon>
        <taxon>Pseudomonadati</taxon>
        <taxon>Pseudomonadota</taxon>
        <taxon>Alphaproteobacteria</taxon>
        <taxon>Hyphomicrobiales</taxon>
        <taxon>Hyphomicrobiaceae</taxon>
        <taxon>Hyphomicrobium</taxon>
    </lineage>
</organism>
<protein>
    <submittedName>
        <fullName evidence="2">Family 2 glycosyl transferase</fullName>
    </submittedName>
</protein>
<reference evidence="2 3" key="1">
    <citation type="journal article" date="2013" name="Genome Announc.">
        <title>Genome sequences for three denitrifying bacterial strains isolated from a uranium- and nitrate-contaminated subsurface environment.</title>
        <authorList>
            <person name="Venkatramanan R."/>
            <person name="Prakash O."/>
            <person name="Woyke T."/>
            <person name="Chain P."/>
            <person name="Goodwin L.A."/>
            <person name="Watson D."/>
            <person name="Brooks S."/>
            <person name="Kostka J.E."/>
            <person name="Green S.J."/>
        </authorList>
    </citation>
    <scope>NUCLEOTIDE SEQUENCE [LARGE SCALE GENOMIC DNA]</scope>
    <source>
        <strain evidence="2 3">1NES1</strain>
    </source>
</reference>
<gene>
    <name evidence="2" type="ORF">HYPDE_29548</name>
</gene>
<evidence type="ECO:0000313" key="2">
    <source>
        <dbReference type="EMBL" id="AGK57584.1"/>
    </source>
</evidence>
<dbReference type="SUPFAM" id="SSF53448">
    <property type="entry name" value="Nucleotide-diphospho-sugar transferases"/>
    <property type="match status" value="1"/>
</dbReference>
<dbReference type="GO" id="GO:0016740">
    <property type="term" value="F:transferase activity"/>
    <property type="evidence" value="ECO:0007669"/>
    <property type="project" value="UniProtKB-KW"/>
</dbReference>
<proteinExistence type="predicted"/>